<evidence type="ECO:0000313" key="6">
    <source>
        <dbReference type="Proteomes" id="UP000659654"/>
    </source>
</evidence>
<evidence type="ECO:0000256" key="2">
    <source>
        <dbReference type="SAM" id="MobiDB-lite"/>
    </source>
</evidence>
<dbReference type="SUPFAM" id="SSF47923">
    <property type="entry name" value="Ypt/Rab-GAP domain of gyp1p"/>
    <property type="match status" value="2"/>
</dbReference>
<dbReference type="Pfam" id="PF00566">
    <property type="entry name" value="RabGAP-TBC"/>
    <property type="match status" value="1"/>
</dbReference>
<evidence type="ECO:0000256" key="3">
    <source>
        <dbReference type="SAM" id="Phobius"/>
    </source>
</evidence>
<dbReference type="EMBL" id="CAJFDI010000005">
    <property type="protein sequence ID" value="CAD5232211.1"/>
    <property type="molecule type" value="Genomic_DNA"/>
</dbReference>
<feature type="domain" description="Rab-GAP TBC" evidence="4">
    <location>
        <begin position="70"/>
        <end position="311"/>
    </location>
</feature>
<dbReference type="GO" id="GO:0005096">
    <property type="term" value="F:GTPase activator activity"/>
    <property type="evidence" value="ECO:0007669"/>
    <property type="project" value="UniProtKB-KW"/>
</dbReference>
<comment type="caution">
    <text evidence="5">The sequence shown here is derived from an EMBL/GenBank/DDBJ whole genome shotgun (WGS) entry which is preliminary data.</text>
</comment>
<dbReference type="SMART" id="SM00164">
    <property type="entry name" value="TBC"/>
    <property type="match status" value="1"/>
</dbReference>
<dbReference type="EMBL" id="CAJFCV020000005">
    <property type="protein sequence ID" value="CAG9124289.1"/>
    <property type="molecule type" value="Genomic_DNA"/>
</dbReference>
<dbReference type="GO" id="GO:0005789">
    <property type="term" value="C:endoplasmic reticulum membrane"/>
    <property type="evidence" value="ECO:0007669"/>
    <property type="project" value="TreeGrafter"/>
</dbReference>
<dbReference type="GO" id="GO:0006888">
    <property type="term" value="P:endoplasmic reticulum to Golgi vesicle-mediated transport"/>
    <property type="evidence" value="ECO:0007669"/>
    <property type="project" value="TreeGrafter"/>
</dbReference>
<keyword evidence="6" id="KW-1185">Reference proteome</keyword>
<dbReference type="AlphaFoldDB" id="A0A7I8XFF1"/>
<dbReference type="PANTHER" id="PTHR20913:SF7">
    <property type="entry name" value="RE60063P"/>
    <property type="match status" value="1"/>
</dbReference>
<dbReference type="Proteomes" id="UP000582659">
    <property type="component" value="Unassembled WGS sequence"/>
</dbReference>
<dbReference type="Gene3D" id="1.10.472.80">
    <property type="entry name" value="Ypt/Rab-GAP domain of gyp1p, domain 3"/>
    <property type="match status" value="1"/>
</dbReference>
<evidence type="ECO:0000259" key="4">
    <source>
        <dbReference type="PROSITE" id="PS50086"/>
    </source>
</evidence>
<proteinExistence type="predicted"/>
<dbReference type="OrthoDB" id="206700at2759"/>
<evidence type="ECO:0000256" key="1">
    <source>
        <dbReference type="ARBA" id="ARBA00022468"/>
    </source>
</evidence>
<dbReference type="InterPro" id="IPR045913">
    <property type="entry name" value="TBC20/Gyp8-like"/>
</dbReference>
<dbReference type="SMR" id="A0A7I8XFF1"/>
<feature type="compositionally biased region" description="Acidic residues" evidence="2">
    <location>
        <begin position="132"/>
        <end position="141"/>
    </location>
</feature>
<protein>
    <submittedName>
        <fullName evidence="5">(pine wood nematode) hypothetical protein</fullName>
    </submittedName>
</protein>
<dbReference type="InterPro" id="IPR000195">
    <property type="entry name" value="Rab-GAP-TBC_dom"/>
</dbReference>
<keyword evidence="3" id="KW-1133">Transmembrane helix</keyword>
<keyword evidence="3" id="KW-0812">Transmembrane</keyword>
<name>A0A7I8XFF1_BURXY</name>
<reference evidence="5" key="1">
    <citation type="submission" date="2020-09" db="EMBL/GenBank/DDBJ databases">
        <authorList>
            <person name="Kikuchi T."/>
        </authorList>
    </citation>
    <scope>NUCLEOTIDE SEQUENCE</scope>
    <source>
        <strain evidence="5">Ka4C1</strain>
    </source>
</reference>
<keyword evidence="1" id="KW-0343">GTPase activation</keyword>
<dbReference type="Gene3D" id="1.10.8.1310">
    <property type="match status" value="1"/>
</dbReference>
<sequence length="437" mass="50130">MTLDSEVIKMLDGIELPDHKSVDCVQNARLEARHRKKKKIAEILSESKNDEQMYDNLSYFRRFATTSGGLLEHEFRLEIWPILASTMPQADGILKDKKIRVISEVIHDSSCSDSDFFESARSSLSLSTSTQEDSEEDDPTDEIPSPSPSIEDLQQHVEWNQVELDVNRTLSRFPPNISETERLTLQADLSPLIVQLLYSNRTFRYYQGFHDICLTLLLALDVEKARTVAKDICQRSAIRNYLTKSLEESALAELHLIYVILHHCDPQIEKILRDAELGTLFALSWPITWFSHSLHSFDQVVLCFDMFLSSHYLMPIYVSAALVEHRRQDILKCEPEMPSLHHLLNNVPVDLDIQTVLDRARDLYNLYPPSLVQGPYLRDYESLCIREKRSRTLREQPPPLQRHNALGAPWLVMGTAAAGVAAYWVLSKYTTDISSFL</sequence>
<dbReference type="PROSITE" id="PS50086">
    <property type="entry name" value="TBC_RABGAP"/>
    <property type="match status" value="1"/>
</dbReference>
<dbReference type="Proteomes" id="UP000659654">
    <property type="component" value="Unassembled WGS sequence"/>
</dbReference>
<organism evidence="5 6">
    <name type="scientific">Bursaphelenchus xylophilus</name>
    <name type="common">Pinewood nematode worm</name>
    <name type="synonym">Aphelenchoides xylophilus</name>
    <dbReference type="NCBI Taxonomy" id="6326"/>
    <lineage>
        <taxon>Eukaryota</taxon>
        <taxon>Metazoa</taxon>
        <taxon>Ecdysozoa</taxon>
        <taxon>Nematoda</taxon>
        <taxon>Chromadorea</taxon>
        <taxon>Rhabditida</taxon>
        <taxon>Tylenchina</taxon>
        <taxon>Tylenchomorpha</taxon>
        <taxon>Aphelenchoidea</taxon>
        <taxon>Aphelenchoididae</taxon>
        <taxon>Bursaphelenchus</taxon>
    </lineage>
</organism>
<dbReference type="InterPro" id="IPR035969">
    <property type="entry name" value="Rab-GAP_TBC_sf"/>
</dbReference>
<feature type="transmembrane region" description="Helical" evidence="3">
    <location>
        <begin position="407"/>
        <end position="426"/>
    </location>
</feature>
<accession>A0A7I8XFF1</accession>
<evidence type="ECO:0000313" key="5">
    <source>
        <dbReference type="EMBL" id="CAD5232211.1"/>
    </source>
</evidence>
<dbReference type="PANTHER" id="PTHR20913">
    <property type="entry name" value="TBC1 DOMAIN FAMILY MEMBER 20/GTPASE"/>
    <property type="match status" value="1"/>
</dbReference>
<gene>
    <name evidence="5" type="ORF">BXYJ_LOCUS12302</name>
</gene>
<feature type="region of interest" description="Disordered" evidence="2">
    <location>
        <begin position="123"/>
        <end position="150"/>
    </location>
</feature>
<keyword evidence="3" id="KW-0472">Membrane</keyword>